<dbReference type="eggNOG" id="arCOG10701">
    <property type="taxonomic scope" value="Archaea"/>
</dbReference>
<evidence type="ECO:0000313" key="5">
    <source>
        <dbReference type="Proteomes" id="UP000186547"/>
    </source>
</evidence>
<proteinExistence type="predicted"/>
<accession>M0LQV6</accession>
<reference evidence="2 5" key="1">
    <citation type="journal article" date="2011" name="J. Bacteriol.">
        <title>Genome sequence of Halobiforma lacisalsi AJ5, an extremely halophilic archaeon which harbors a bop gene.</title>
        <authorList>
            <person name="Jiang X."/>
            <person name="Wang S."/>
            <person name="Cheng H."/>
            <person name="Huo Y."/>
            <person name="Zhang X."/>
            <person name="Zhu X."/>
            <person name="Han X."/>
            <person name="Ni P."/>
            <person name="Wu M."/>
        </authorList>
    </citation>
    <scope>NUCLEOTIDE SEQUENCE [LARGE SCALE GENOMIC DNA]</scope>
    <source>
        <strain evidence="2 5">AJ5</strain>
    </source>
</reference>
<dbReference type="KEGG" id="hlc:CHINAEXTREME04650"/>
<dbReference type="Proteomes" id="UP000011555">
    <property type="component" value="Unassembled WGS sequence"/>
</dbReference>
<feature type="region of interest" description="Disordered" evidence="1">
    <location>
        <begin position="100"/>
        <end position="127"/>
    </location>
</feature>
<organism evidence="3 4">
    <name type="scientific">Natronobacterium lacisalsi AJ5</name>
    <dbReference type="NCBI Taxonomy" id="358396"/>
    <lineage>
        <taxon>Archaea</taxon>
        <taxon>Methanobacteriati</taxon>
        <taxon>Methanobacteriota</taxon>
        <taxon>Stenosarchaea group</taxon>
        <taxon>Halobacteria</taxon>
        <taxon>Halobacteriales</taxon>
        <taxon>Natrialbaceae</taxon>
        <taxon>Natronobacterium</taxon>
    </lineage>
</organism>
<reference evidence="2" key="3">
    <citation type="submission" date="2017-01" db="EMBL/GenBank/DDBJ databases">
        <authorList>
            <person name="Mah S.A."/>
            <person name="Swanson W.J."/>
            <person name="Moy G.W."/>
            <person name="Vacquier V.D."/>
        </authorList>
    </citation>
    <scope>NUCLEOTIDE SEQUENCE</scope>
    <source>
        <strain evidence="2">AJ5</strain>
    </source>
</reference>
<gene>
    <name evidence="3" type="ORF">C445_07912</name>
    <name evidence="2" type="ORF">CHINAEXTREME_04650</name>
</gene>
<evidence type="ECO:0000256" key="1">
    <source>
        <dbReference type="SAM" id="MobiDB-lite"/>
    </source>
</evidence>
<keyword evidence="4" id="KW-1185">Reference proteome</keyword>
<dbReference type="GeneID" id="30920388"/>
<dbReference type="AlphaFoldDB" id="M0LQV6"/>
<dbReference type="EMBL" id="AOLZ01000032">
    <property type="protein sequence ID" value="EMA34435.1"/>
    <property type="molecule type" value="Genomic_DNA"/>
</dbReference>
<sequence length="127" mass="13629">MALQQLLGGDPSKRSKIYLAIGGISLVKAIAVRKDPDRFRRELRDAALFLGVGIVLRQYSQVKAQKREELESSLPDWLVGSGDGGAGGPGIDTTALQEAAKQRFGGEEPEPQPESGLRARARGVLSM</sequence>
<dbReference type="RefSeq" id="WP_007141308.1">
    <property type="nucleotide sequence ID" value="NZ_AOLZ01000032.1"/>
</dbReference>
<reference evidence="3 4" key="2">
    <citation type="journal article" date="2014" name="PLoS Genet.">
        <title>Phylogenetically driven sequencing of extremely halophilic archaea reveals strategies for static and dynamic osmo-response.</title>
        <authorList>
            <person name="Becker E.A."/>
            <person name="Seitzer P.M."/>
            <person name="Tritt A."/>
            <person name="Larsen D."/>
            <person name="Krusor M."/>
            <person name="Yao A.I."/>
            <person name="Wu D."/>
            <person name="Madern D."/>
            <person name="Eisen J.A."/>
            <person name="Darling A.E."/>
            <person name="Facciotti M.T."/>
        </authorList>
    </citation>
    <scope>NUCLEOTIDE SEQUENCE [LARGE SCALE GENOMIC DNA]</scope>
    <source>
        <strain evidence="3 4">AJ5</strain>
    </source>
</reference>
<dbReference type="Proteomes" id="UP000186547">
    <property type="component" value="Chromosome"/>
</dbReference>
<evidence type="ECO:0000313" key="4">
    <source>
        <dbReference type="Proteomes" id="UP000011555"/>
    </source>
</evidence>
<protein>
    <submittedName>
        <fullName evidence="3">Uncharacterized protein</fullName>
    </submittedName>
</protein>
<evidence type="ECO:0000313" key="3">
    <source>
        <dbReference type="EMBL" id="EMA34435.1"/>
    </source>
</evidence>
<dbReference type="EMBL" id="CP019285">
    <property type="protein sequence ID" value="APW97101.1"/>
    <property type="molecule type" value="Genomic_DNA"/>
</dbReference>
<evidence type="ECO:0000313" key="2">
    <source>
        <dbReference type="EMBL" id="APW97101.1"/>
    </source>
</evidence>
<name>M0LQV6_NATLA</name>